<evidence type="ECO:0000313" key="1">
    <source>
        <dbReference type="EMBL" id="KHG07274.1"/>
    </source>
</evidence>
<dbReference type="EMBL" id="JRRC01471198">
    <property type="protein sequence ID" value="KHG07274.1"/>
    <property type="molecule type" value="Genomic_DNA"/>
</dbReference>
<keyword evidence="3" id="KW-1185">Reference proteome</keyword>
<accession>A0A0B0N605</accession>
<gene>
    <name evidence="1" type="ORF">F383_34359</name>
    <name evidence="2" type="ORF">F383_34817</name>
</gene>
<reference evidence="1" key="1">
    <citation type="submission" date="2014-09" db="EMBL/GenBank/DDBJ databases">
        <title>G. arboreum L. cv. AKA8401 A2 genome assembly version 1.0.</title>
        <authorList>
            <person name="Mudge J."/>
            <person name="Ramaraj T."/>
            <person name="Lindquist I.E."/>
            <person name="Bharti A.K."/>
            <person name="Sundararajan A."/>
            <person name="Cameron C.T."/>
            <person name="Woodward J.E."/>
            <person name="May G.D."/>
            <person name="Brubaker C."/>
            <person name="Broadhvest J."/>
            <person name="Wilkins T.A."/>
        </authorList>
    </citation>
    <scope>NUCLEOTIDE SEQUENCE</scope>
</reference>
<protein>
    <submittedName>
        <fullName evidence="1">Uncharacterized protein</fullName>
    </submittedName>
</protein>
<proteinExistence type="predicted"/>
<dbReference type="EMBL" id="KN446491">
    <property type="protein sequence ID" value="KHG28801.1"/>
    <property type="molecule type" value="Genomic_DNA"/>
</dbReference>
<reference evidence="3" key="2">
    <citation type="submission" date="2014-09" db="EMBL/GenBank/DDBJ databases">
        <authorList>
            <person name="Mudge J."/>
            <person name="Ramaraj T."/>
            <person name="Lindquist I.E."/>
            <person name="Bharti A.K."/>
            <person name="Sundararajan A."/>
            <person name="Cameron C.T."/>
            <person name="Woodward J.E."/>
            <person name="May G.D."/>
            <person name="Brubaker C."/>
            <person name="Broadhvest J."/>
            <person name="Wilkins T.A."/>
        </authorList>
    </citation>
    <scope>NUCLEOTIDE SEQUENCE</scope>
    <source>
        <strain evidence="3">cv. AKA8401</strain>
    </source>
</reference>
<evidence type="ECO:0000313" key="2">
    <source>
        <dbReference type="EMBL" id="KHG28801.1"/>
    </source>
</evidence>
<dbReference type="AlphaFoldDB" id="A0A0B0N605"/>
<organism evidence="1 3">
    <name type="scientific">Gossypium arboreum</name>
    <name type="common">Tree cotton</name>
    <name type="synonym">Gossypium nanking</name>
    <dbReference type="NCBI Taxonomy" id="29729"/>
    <lineage>
        <taxon>Eukaryota</taxon>
        <taxon>Viridiplantae</taxon>
        <taxon>Streptophyta</taxon>
        <taxon>Embryophyta</taxon>
        <taxon>Tracheophyta</taxon>
        <taxon>Spermatophyta</taxon>
        <taxon>Magnoliopsida</taxon>
        <taxon>eudicotyledons</taxon>
        <taxon>Gunneridae</taxon>
        <taxon>Pentapetalae</taxon>
        <taxon>rosids</taxon>
        <taxon>malvids</taxon>
        <taxon>Malvales</taxon>
        <taxon>Malvaceae</taxon>
        <taxon>Malvoideae</taxon>
        <taxon>Gossypium</taxon>
    </lineage>
</organism>
<dbReference type="Proteomes" id="UP000032142">
    <property type="component" value="Unassembled WGS sequence"/>
</dbReference>
<evidence type="ECO:0000313" key="3">
    <source>
        <dbReference type="Proteomes" id="UP000032142"/>
    </source>
</evidence>
<name>A0A0B0N605_GOSAR</name>
<sequence length="26" mass="3171">MQFQVLKRSPISCSYFFQMVSVDCYY</sequence>